<evidence type="ECO:0000313" key="5">
    <source>
        <dbReference type="EMBL" id="SEI44520.1"/>
    </source>
</evidence>
<dbReference type="EMBL" id="FNYC01000001">
    <property type="protein sequence ID" value="SEI44520.1"/>
    <property type="molecule type" value="Genomic_DNA"/>
</dbReference>
<protein>
    <submittedName>
        <fullName evidence="5">Pectate lyase superfamily protein</fullName>
    </submittedName>
</protein>
<dbReference type="PANTHER" id="PTHR31736:SF19">
    <property type="entry name" value="PECTIN LYASE SUPERFAMILY PROTEIN-RELATED"/>
    <property type="match status" value="1"/>
</dbReference>
<dbReference type="InterPro" id="IPR012334">
    <property type="entry name" value="Pectin_lyas_fold"/>
</dbReference>
<dbReference type="GO" id="GO:0016829">
    <property type="term" value="F:lyase activity"/>
    <property type="evidence" value="ECO:0007669"/>
    <property type="project" value="UniProtKB-KW"/>
</dbReference>
<dbReference type="PROSITE" id="PS51318">
    <property type="entry name" value="TAT"/>
    <property type="match status" value="1"/>
</dbReference>
<dbReference type="Pfam" id="PF05048">
    <property type="entry name" value="NosD"/>
    <property type="match status" value="1"/>
</dbReference>
<dbReference type="InterPro" id="IPR006311">
    <property type="entry name" value="TAT_signal"/>
</dbReference>
<dbReference type="AlphaFoldDB" id="A0A1H6QYE8"/>
<name>A0A1H6QYE8_9GAMM</name>
<accession>A0A1H6QYE8</accession>
<evidence type="ECO:0000313" key="6">
    <source>
        <dbReference type="Proteomes" id="UP000199420"/>
    </source>
</evidence>
<feature type="chain" id="PRO_5011783034" evidence="2">
    <location>
        <begin position="43"/>
        <end position="383"/>
    </location>
</feature>
<keyword evidence="1" id="KW-1015">Disulfide bond</keyword>
<evidence type="ECO:0000256" key="1">
    <source>
        <dbReference type="ARBA" id="ARBA00023157"/>
    </source>
</evidence>
<dbReference type="SUPFAM" id="SSF51126">
    <property type="entry name" value="Pectin lyase-like"/>
    <property type="match status" value="1"/>
</dbReference>
<dbReference type="Proteomes" id="UP000199420">
    <property type="component" value="Unassembled WGS sequence"/>
</dbReference>
<dbReference type="RefSeq" id="WP_091333468.1">
    <property type="nucleotide sequence ID" value="NZ_FNYC01000001.1"/>
</dbReference>
<feature type="signal peptide" evidence="2">
    <location>
        <begin position="1"/>
        <end position="42"/>
    </location>
</feature>
<dbReference type="SMART" id="SM00710">
    <property type="entry name" value="PbH1"/>
    <property type="match status" value="8"/>
</dbReference>
<gene>
    <name evidence="5" type="ORF">SAMN04487997_0700</name>
</gene>
<evidence type="ECO:0000256" key="2">
    <source>
        <dbReference type="SAM" id="SignalP"/>
    </source>
</evidence>
<dbReference type="InterPro" id="IPR006626">
    <property type="entry name" value="PbH1"/>
</dbReference>
<dbReference type="InterPro" id="IPR011050">
    <property type="entry name" value="Pectin_lyase_fold/virulence"/>
</dbReference>
<dbReference type="Gene3D" id="2.160.20.10">
    <property type="entry name" value="Single-stranded right-handed beta-helix, Pectin lyase-like"/>
    <property type="match status" value="1"/>
</dbReference>
<organism evidence="5 6">
    <name type="scientific">Frateuria terrea</name>
    <dbReference type="NCBI Taxonomy" id="529704"/>
    <lineage>
        <taxon>Bacteria</taxon>
        <taxon>Pseudomonadati</taxon>
        <taxon>Pseudomonadota</taxon>
        <taxon>Gammaproteobacteria</taxon>
        <taxon>Lysobacterales</taxon>
        <taxon>Rhodanobacteraceae</taxon>
        <taxon>Frateuria</taxon>
    </lineage>
</organism>
<evidence type="ECO:0000259" key="4">
    <source>
        <dbReference type="Pfam" id="PF12708"/>
    </source>
</evidence>
<proteinExistence type="predicted"/>
<keyword evidence="6" id="KW-1185">Reference proteome</keyword>
<reference evidence="5 6" key="1">
    <citation type="submission" date="2016-10" db="EMBL/GenBank/DDBJ databases">
        <authorList>
            <person name="de Groot N.N."/>
        </authorList>
    </citation>
    <scope>NUCLEOTIDE SEQUENCE [LARGE SCALE GENOMIC DNA]</scope>
    <source>
        <strain evidence="5 6">DSM 26515</strain>
    </source>
</reference>
<dbReference type="InterPro" id="IPR024535">
    <property type="entry name" value="RHGA/B-epi-like_pectate_lyase"/>
</dbReference>
<keyword evidence="2" id="KW-0732">Signal</keyword>
<sequence>MTKKHDNQFAAKPATTKRKFLAKPLVIAVSLTLSAVALPAAASNWWDATPHISVGSRTINVKNMGARGNGQHDDTAAIQHAIDALPRSGGTVYVPAGRYMINARRSLRLHSHTRLKLAANAELRVIPNGATRYYAVKVTNATNVAIVGGKITGDRSRHRGNRGEWGYGIDISGSDHVLVRDVTLSEFWGDGMWIGALGRGRRLDRSSYVTLNHVTSSHNRRQGLSIGPAHHVYIFNSTFKNTRGTKPEAGIDFEPQSQGPADTVRVEKSTFSGNHGNGVEMHDRVSNVTFANNLFTGNHGFGLMSINANHMNMSGNHATRNGLAGLRMSARTHHVYIHNNRLQYNSTRYVSPTRAGGSANRDIQVARTAYAITKSSNTLSPRR</sequence>
<dbReference type="STRING" id="529704.SAMN02927913_0616"/>
<feature type="domain" description="Periplasmic copper-binding protein NosD beta helix" evidence="3">
    <location>
        <begin position="189"/>
        <end position="346"/>
    </location>
</feature>
<feature type="domain" description="Rhamnogalacturonase A/B/Epimerase-like pectate lyase" evidence="4">
    <location>
        <begin position="59"/>
        <end position="103"/>
    </location>
</feature>
<keyword evidence="5" id="KW-0456">Lyase</keyword>
<evidence type="ECO:0000259" key="3">
    <source>
        <dbReference type="Pfam" id="PF05048"/>
    </source>
</evidence>
<dbReference type="Pfam" id="PF12708">
    <property type="entry name" value="Pect-lyase_RHGA_epim"/>
    <property type="match status" value="1"/>
</dbReference>
<dbReference type="PANTHER" id="PTHR31736">
    <property type="match status" value="1"/>
</dbReference>
<dbReference type="OrthoDB" id="6713538at2"/>
<dbReference type="InterPro" id="IPR007742">
    <property type="entry name" value="NosD_dom"/>
</dbReference>